<accession>A0A9W9DQP8</accession>
<dbReference type="EMBL" id="JANVFS010000014">
    <property type="protein sequence ID" value="KAJ4481489.1"/>
    <property type="molecule type" value="Genomic_DNA"/>
</dbReference>
<keyword evidence="1" id="KW-0863">Zinc-finger</keyword>
<dbReference type="InterPro" id="IPR013083">
    <property type="entry name" value="Znf_RING/FYVE/PHD"/>
</dbReference>
<gene>
    <name evidence="3" type="ORF">C8J55DRAFT_54683</name>
</gene>
<dbReference type="AlphaFoldDB" id="A0A9W9DQP8"/>
<evidence type="ECO:0000259" key="2">
    <source>
        <dbReference type="PROSITE" id="PS50089"/>
    </source>
</evidence>
<keyword evidence="1" id="KW-0862">Zinc</keyword>
<dbReference type="SUPFAM" id="SSF57850">
    <property type="entry name" value="RING/U-box"/>
    <property type="match status" value="1"/>
</dbReference>
<proteinExistence type="predicted"/>
<protein>
    <recommendedName>
        <fullName evidence="2">RING-type domain-containing protein</fullName>
    </recommendedName>
</protein>
<evidence type="ECO:0000313" key="4">
    <source>
        <dbReference type="Proteomes" id="UP001150238"/>
    </source>
</evidence>
<dbReference type="PROSITE" id="PS50089">
    <property type="entry name" value="ZF_RING_2"/>
    <property type="match status" value="1"/>
</dbReference>
<comment type="caution">
    <text evidence="3">The sequence shown here is derived from an EMBL/GenBank/DDBJ whole genome shotgun (WGS) entry which is preliminary data.</text>
</comment>
<evidence type="ECO:0000313" key="3">
    <source>
        <dbReference type="EMBL" id="KAJ4481489.1"/>
    </source>
</evidence>
<feature type="domain" description="RING-type" evidence="2">
    <location>
        <begin position="82"/>
        <end position="147"/>
    </location>
</feature>
<reference evidence="3" key="2">
    <citation type="journal article" date="2023" name="Proc. Natl. Acad. Sci. U.S.A.">
        <title>A global phylogenomic analysis of the shiitake genus Lentinula.</title>
        <authorList>
            <person name="Sierra-Patev S."/>
            <person name="Min B."/>
            <person name="Naranjo-Ortiz M."/>
            <person name="Looney B."/>
            <person name="Konkel Z."/>
            <person name="Slot J.C."/>
            <person name="Sakamoto Y."/>
            <person name="Steenwyk J.L."/>
            <person name="Rokas A."/>
            <person name="Carro J."/>
            <person name="Camarero S."/>
            <person name="Ferreira P."/>
            <person name="Molpeceres G."/>
            <person name="Ruiz-Duenas F.J."/>
            <person name="Serrano A."/>
            <person name="Henrissat B."/>
            <person name="Drula E."/>
            <person name="Hughes K.W."/>
            <person name="Mata J.L."/>
            <person name="Ishikawa N.K."/>
            <person name="Vargas-Isla R."/>
            <person name="Ushijima S."/>
            <person name="Smith C.A."/>
            <person name="Donoghue J."/>
            <person name="Ahrendt S."/>
            <person name="Andreopoulos W."/>
            <person name="He G."/>
            <person name="LaButti K."/>
            <person name="Lipzen A."/>
            <person name="Ng V."/>
            <person name="Riley R."/>
            <person name="Sandor L."/>
            <person name="Barry K."/>
            <person name="Martinez A.T."/>
            <person name="Xiao Y."/>
            <person name="Gibbons J.G."/>
            <person name="Terashima K."/>
            <person name="Grigoriev I.V."/>
            <person name="Hibbett D."/>
        </authorList>
    </citation>
    <scope>NUCLEOTIDE SEQUENCE</scope>
    <source>
        <strain evidence="3">Sp2 HRB7682 ss15</strain>
    </source>
</reference>
<keyword evidence="1" id="KW-0479">Metal-binding</keyword>
<dbReference type="InterPro" id="IPR001841">
    <property type="entry name" value="Znf_RING"/>
</dbReference>
<dbReference type="Proteomes" id="UP001150238">
    <property type="component" value="Unassembled WGS sequence"/>
</dbReference>
<reference evidence="3" key="1">
    <citation type="submission" date="2022-08" db="EMBL/GenBank/DDBJ databases">
        <authorList>
            <consortium name="DOE Joint Genome Institute"/>
            <person name="Min B."/>
            <person name="Riley R."/>
            <person name="Sierra-Patev S."/>
            <person name="Naranjo-Ortiz M."/>
            <person name="Looney B."/>
            <person name="Konkel Z."/>
            <person name="Slot J.C."/>
            <person name="Sakamoto Y."/>
            <person name="Steenwyk J.L."/>
            <person name="Rokas A."/>
            <person name="Carro J."/>
            <person name="Camarero S."/>
            <person name="Ferreira P."/>
            <person name="Molpeceres G."/>
            <person name="Ruiz-Duenas F.J."/>
            <person name="Serrano A."/>
            <person name="Henrissat B."/>
            <person name="Drula E."/>
            <person name="Hughes K.W."/>
            <person name="Mata J.L."/>
            <person name="Ishikawa N.K."/>
            <person name="Vargas-Isla R."/>
            <person name="Ushijima S."/>
            <person name="Smith C.A."/>
            <person name="Ahrendt S."/>
            <person name="Andreopoulos W."/>
            <person name="He G."/>
            <person name="Labutti K."/>
            <person name="Lipzen A."/>
            <person name="Ng V."/>
            <person name="Sandor L."/>
            <person name="Barry K."/>
            <person name="Martinez A.T."/>
            <person name="Xiao Y."/>
            <person name="Gibbons J.G."/>
            <person name="Terashima K."/>
            <person name="Hibbett D.S."/>
            <person name="Grigoriev I.V."/>
        </authorList>
    </citation>
    <scope>NUCLEOTIDE SEQUENCE</scope>
    <source>
        <strain evidence="3">Sp2 HRB7682 ss15</strain>
    </source>
</reference>
<dbReference type="GO" id="GO:0008270">
    <property type="term" value="F:zinc ion binding"/>
    <property type="evidence" value="ECO:0007669"/>
    <property type="project" value="UniProtKB-KW"/>
</dbReference>
<organism evidence="3 4">
    <name type="scientific">Lentinula lateritia</name>
    <dbReference type="NCBI Taxonomy" id="40482"/>
    <lineage>
        <taxon>Eukaryota</taxon>
        <taxon>Fungi</taxon>
        <taxon>Dikarya</taxon>
        <taxon>Basidiomycota</taxon>
        <taxon>Agaricomycotina</taxon>
        <taxon>Agaricomycetes</taxon>
        <taxon>Agaricomycetidae</taxon>
        <taxon>Agaricales</taxon>
        <taxon>Marasmiineae</taxon>
        <taxon>Omphalotaceae</taxon>
        <taxon>Lentinula</taxon>
    </lineage>
</organism>
<name>A0A9W9DQP8_9AGAR</name>
<evidence type="ECO:0000256" key="1">
    <source>
        <dbReference type="PROSITE-ProRule" id="PRU00175"/>
    </source>
</evidence>
<sequence>MSLQFQISAPMISEKGSLDTYLDKVSDNCHTSKVLSESQVKFHRVVLYQHRVLTREMDKIISKLPRLDEKQIIALGHEDSVCPICFLPLTTLLAEEKTGLAMDSPAYPIEELGIIRLAEPYQCNHIFCRRDISRWVREGHDSCPTCRRPLLERIGDADASANSTSASPAENAYDPSQLANILQHLQGFGIDSFPEFPETQSDASELFAFLSRPDAHLRRTSHNDDRDEYSAMYS</sequence>
<dbReference type="Gene3D" id="3.30.40.10">
    <property type="entry name" value="Zinc/RING finger domain, C3HC4 (zinc finger)"/>
    <property type="match status" value="1"/>
</dbReference>